<dbReference type="EMBL" id="SMKY01000014">
    <property type="protein sequence ID" value="TDD89093.1"/>
    <property type="molecule type" value="Genomic_DNA"/>
</dbReference>
<organism evidence="1 2">
    <name type="scientific">Actinomadura darangshiensis</name>
    <dbReference type="NCBI Taxonomy" id="705336"/>
    <lineage>
        <taxon>Bacteria</taxon>
        <taxon>Bacillati</taxon>
        <taxon>Actinomycetota</taxon>
        <taxon>Actinomycetes</taxon>
        <taxon>Streptosporangiales</taxon>
        <taxon>Thermomonosporaceae</taxon>
        <taxon>Actinomadura</taxon>
    </lineage>
</organism>
<dbReference type="NCBIfam" id="TIGR03187">
    <property type="entry name" value="DGQHR"/>
    <property type="match status" value="1"/>
</dbReference>
<gene>
    <name evidence="1" type="ORF">E1293_05385</name>
</gene>
<name>A0A4R5BU93_9ACTN</name>
<evidence type="ECO:0000313" key="1">
    <source>
        <dbReference type="EMBL" id="TDD89093.1"/>
    </source>
</evidence>
<dbReference type="AlphaFoldDB" id="A0A4R5BU93"/>
<proteinExistence type="predicted"/>
<accession>A0A4R5BU93</accession>
<sequence>MANTVPAIKGKMGSIEFYNTKLRASDLAAIARAASKGDDWANLSIEERLQRKLNEKRVRDELVPYLANSPDRFFGSIIILVYEPATFAYEDFGKWLKDDTPAAYMGVIGQMGVLTIDGGDLIVLDGQHRWAALRLVVNRKDDKDKDINGDFVSAVRDDELSVIFVPFINNETTRRIFNKINKSAKPTGRSDNIITSEDDGYAILTRKLLAAGEPLGVTDTVKGELIVNWKSNTLGDRSAQLTTVSAVYETVKAICKEYSFHFEERDRIIRPGVEELDKAYENVSHWWGLLLQYISVFKEAIDNPDKITQLRTKEANNLLVKPATHIALVRGLLIAARRYSVKESQAVKRINKIDWDMSSDLWKNILVYASGERIIARNENYLRAAELIAYLLAGASDRYPAETRDQLRVTLASMKGEPGYQLPPPVA</sequence>
<dbReference type="Proteomes" id="UP000295578">
    <property type="component" value="Unassembled WGS sequence"/>
</dbReference>
<comment type="caution">
    <text evidence="1">The sequence shown here is derived from an EMBL/GenBank/DDBJ whole genome shotgun (WGS) entry which is preliminary data.</text>
</comment>
<reference evidence="1 2" key="1">
    <citation type="submission" date="2019-03" db="EMBL/GenBank/DDBJ databases">
        <title>Draft genome sequences of novel Actinobacteria.</title>
        <authorList>
            <person name="Sahin N."/>
            <person name="Ay H."/>
            <person name="Saygin H."/>
        </authorList>
    </citation>
    <scope>NUCLEOTIDE SEQUENCE [LARGE SCALE GENOMIC DNA]</scope>
    <source>
        <strain evidence="1 2">DSM 45941</strain>
    </source>
</reference>
<dbReference type="CDD" id="cd16414">
    <property type="entry name" value="dndB_like"/>
    <property type="match status" value="1"/>
</dbReference>
<dbReference type="RefSeq" id="WP_132194423.1">
    <property type="nucleotide sequence ID" value="NZ_SMKY01000014.1"/>
</dbReference>
<dbReference type="Pfam" id="PF14072">
    <property type="entry name" value="DndB"/>
    <property type="match status" value="1"/>
</dbReference>
<dbReference type="OrthoDB" id="3524978at2"/>
<dbReference type="InterPro" id="IPR017642">
    <property type="entry name" value="DNA_S_mod_DndB"/>
</dbReference>
<keyword evidence="2" id="KW-1185">Reference proteome</keyword>
<evidence type="ECO:0000313" key="2">
    <source>
        <dbReference type="Proteomes" id="UP000295578"/>
    </source>
</evidence>
<protein>
    <submittedName>
        <fullName evidence="1">DGQHR domain-containing protein</fullName>
    </submittedName>
</protein>
<dbReference type="InterPro" id="IPR017601">
    <property type="entry name" value="DGQHR-contain_dom"/>
</dbReference>